<feature type="non-terminal residue" evidence="2">
    <location>
        <position position="91"/>
    </location>
</feature>
<dbReference type="EMBL" id="JABCLB010000362">
    <property type="protein sequence ID" value="NMU81883.1"/>
    <property type="molecule type" value="Genomic_DNA"/>
</dbReference>
<name>A0A7Y0SEI5_VIBPH</name>
<sequence>IDEEPIKNTLQTLIGQLWLILGLLFAGVLTVILLQIAWSLSPLTKLQKEFAELKSGNKKSLEETYPKEISPLIFDLNALLFHYQELLERAR</sequence>
<evidence type="ECO:0000313" key="3">
    <source>
        <dbReference type="Proteomes" id="UP000518904"/>
    </source>
</evidence>
<comment type="caution">
    <text evidence="2">The sequence shown here is derived from an EMBL/GenBank/DDBJ whole genome shotgun (WGS) entry which is preliminary data.</text>
</comment>
<keyword evidence="2" id="KW-0547">Nucleotide-binding</keyword>
<evidence type="ECO:0000256" key="1">
    <source>
        <dbReference type="SAM" id="Phobius"/>
    </source>
</evidence>
<keyword evidence="2" id="KW-0067">ATP-binding</keyword>
<keyword evidence="1" id="KW-0812">Transmembrane</keyword>
<accession>A0A7Y0SEI5</accession>
<dbReference type="Proteomes" id="UP000518904">
    <property type="component" value="Unassembled WGS sequence"/>
</dbReference>
<keyword evidence="1" id="KW-1133">Transmembrane helix</keyword>
<reference evidence="2 3" key="1">
    <citation type="submission" date="2020-04" db="EMBL/GenBank/DDBJ databases">
        <title>Whole-genome sequencing of Vibrio spp. from China reveals different genetic environments of blaCTX-M-14 among diverse lineages.</title>
        <authorList>
            <person name="Zheng Z."/>
            <person name="Ye L."/>
            <person name="Chen S."/>
        </authorList>
    </citation>
    <scope>NUCLEOTIDE SEQUENCE [LARGE SCALE GENOMIC DNA]</scope>
    <source>
        <strain evidence="2 3">Vb0551</strain>
    </source>
</reference>
<gene>
    <name evidence="2" type="ORF">HKB16_03225</name>
</gene>
<feature type="transmembrane region" description="Helical" evidence="1">
    <location>
        <begin position="17"/>
        <end position="38"/>
    </location>
</feature>
<keyword evidence="1" id="KW-0472">Membrane</keyword>
<proteinExistence type="predicted"/>
<protein>
    <submittedName>
        <fullName evidence="2">ATP-binding protein</fullName>
    </submittedName>
</protein>
<organism evidence="2 3">
    <name type="scientific">Vibrio parahaemolyticus</name>
    <dbReference type="NCBI Taxonomy" id="670"/>
    <lineage>
        <taxon>Bacteria</taxon>
        <taxon>Pseudomonadati</taxon>
        <taxon>Pseudomonadota</taxon>
        <taxon>Gammaproteobacteria</taxon>
        <taxon>Vibrionales</taxon>
        <taxon>Vibrionaceae</taxon>
        <taxon>Vibrio</taxon>
    </lineage>
</organism>
<feature type="non-terminal residue" evidence="2">
    <location>
        <position position="1"/>
    </location>
</feature>
<dbReference type="AlphaFoldDB" id="A0A7Y0SEI5"/>
<evidence type="ECO:0000313" key="2">
    <source>
        <dbReference type="EMBL" id="NMU81883.1"/>
    </source>
</evidence>
<dbReference type="GO" id="GO:0005524">
    <property type="term" value="F:ATP binding"/>
    <property type="evidence" value="ECO:0007669"/>
    <property type="project" value="UniProtKB-KW"/>
</dbReference>